<gene>
    <name evidence="2" type="ORF">DHEL01_v200192</name>
</gene>
<dbReference type="OrthoDB" id="5237234at2759"/>
<comment type="caution">
    <text evidence="2">The sequence shown here is derived from an EMBL/GenBank/DDBJ whole genome shotgun (WGS) entry which is preliminary data.</text>
</comment>
<feature type="compositionally biased region" description="Polar residues" evidence="1">
    <location>
        <begin position="216"/>
        <end position="228"/>
    </location>
</feature>
<dbReference type="AlphaFoldDB" id="A0A2P5IFW9"/>
<keyword evidence="3" id="KW-1185">Reference proteome</keyword>
<proteinExistence type="predicted"/>
<evidence type="ECO:0000313" key="2">
    <source>
        <dbReference type="EMBL" id="POS81405.1"/>
    </source>
</evidence>
<feature type="region of interest" description="Disordered" evidence="1">
    <location>
        <begin position="192"/>
        <end position="356"/>
    </location>
</feature>
<reference evidence="2" key="1">
    <citation type="submission" date="2017-09" db="EMBL/GenBank/DDBJ databases">
        <title>Polyketide synthases of a Diaporthe helianthi virulent isolate.</title>
        <authorList>
            <person name="Baroncelli R."/>
        </authorList>
    </citation>
    <scope>NUCLEOTIDE SEQUENCE [LARGE SCALE GENOMIC DNA]</scope>
    <source>
        <strain evidence="2">7/96</strain>
    </source>
</reference>
<dbReference type="EMBL" id="MAVT02000007">
    <property type="protein sequence ID" value="POS81405.1"/>
    <property type="molecule type" value="Genomic_DNA"/>
</dbReference>
<protein>
    <submittedName>
        <fullName evidence="2">Uncharacterized protein</fullName>
    </submittedName>
</protein>
<organism evidence="2 3">
    <name type="scientific">Diaporthe helianthi</name>
    <dbReference type="NCBI Taxonomy" id="158607"/>
    <lineage>
        <taxon>Eukaryota</taxon>
        <taxon>Fungi</taxon>
        <taxon>Dikarya</taxon>
        <taxon>Ascomycota</taxon>
        <taxon>Pezizomycotina</taxon>
        <taxon>Sordariomycetes</taxon>
        <taxon>Sordariomycetidae</taxon>
        <taxon>Diaporthales</taxon>
        <taxon>Diaporthaceae</taxon>
        <taxon>Diaporthe</taxon>
    </lineage>
</organism>
<evidence type="ECO:0000313" key="3">
    <source>
        <dbReference type="Proteomes" id="UP000094444"/>
    </source>
</evidence>
<dbReference type="Proteomes" id="UP000094444">
    <property type="component" value="Unassembled WGS sequence"/>
</dbReference>
<evidence type="ECO:0000256" key="1">
    <source>
        <dbReference type="SAM" id="MobiDB-lite"/>
    </source>
</evidence>
<accession>A0A2P5IFW9</accession>
<name>A0A2P5IFW9_DIAHE</name>
<sequence length="356" mass="39138">MPPQAQQGHRSSSGAVAGIDIITPSTRHDDTVKRMVLRRFRRTMRRLFGGRWKQMSDGEVKELEKRIAADMRTGTFGPVAPTIRPPPTGDELWQRQDDTAAAGGPSGAGRLHSMASTIKGSTVVSRASRDHHYDEYGDDYGGYQDAHSVWGVGGEGGRGPASSDSGYGPGYYDRVPPRKTLVKPAQPEYYVPGGGPFDVPGARPESVYDGGGGGSRANSMRSNFTTRTAHSRRPPPQGYYPPNSSSHGAESRAYSMRSDPGRIYARSPTPRTPLHPQPSWDGRYQGPEEPRSYPHGPGDRNYSSYGPGDRGYPYGGENGYRGWDGQDIEEHEYPPQEQHPAQVPGTHYQDYQYPER</sequence>
<dbReference type="InParanoid" id="A0A2P5IFW9"/>
<feature type="compositionally biased region" description="Low complexity" evidence="1">
    <location>
        <begin position="302"/>
        <end position="312"/>
    </location>
</feature>